<dbReference type="EMBL" id="CP025938">
    <property type="protein sequence ID" value="AUS04174.1"/>
    <property type="molecule type" value="Genomic_DNA"/>
</dbReference>
<dbReference type="Gene3D" id="1.10.1610.10">
    <property type="match status" value="1"/>
</dbReference>
<keyword evidence="5 10" id="KW-0169">Cobalamin biosynthesis</keyword>
<keyword evidence="6 10" id="KW-0328">Glycosyltransferase</keyword>
<dbReference type="CDD" id="cd02439">
    <property type="entry name" value="DMB-PRT_CobT"/>
    <property type="match status" value="1"/>
</dbReference>
<dbReference type="Gene3D" id="3.40.50.10210">
    <property type="match status" value="1"/>
</dbReference>
<comment type="catalytic activity">
    <reaction evidence="9 10">
        <text>5,6-dimethylbenzimidazole + nicotinate beta-D-ribonucleotide = alpha-ribazole 5'-phosphate + nicotinate + H(+)</text>
        <dbReference type="Rhea" id="RHEA:11196"/>
        <dbReference type="ChEBI" id="CHEBI:15378"/>
        <dbReference type="ChEBI" id="CHEBI:15890"/>
        <dbReference type="ChEBI" id="CHEBI:32544"/>
        <dbReference type="ChEBI" id="CHEBI:57502"/>
        <dbReference type="ChEBI" id="CHEBI:57918"/>
        <dbReference type="EC" id="2.4.2.21"/>
    </reaction>
</comment>
<evidence type="ECO:0000256" key="1">
    <source>
        <dbReference type="ARBA" id="ARBA00005049"/>
    </source>
</evidence>
<dbReference type="PANTHER" id="PTHR43463">
    <property type="entry name" value="NICOTINATE-NUCLEOTIDE--DIMETHYLBENZIMIDAZOLE PHOSPHORIBOSYLTRANSFERASE"/>
    <property type="match status" value="1"/>
</dbReference>
<evidence type="ECO:0000256" key="8">
    <source>
        <dbReference type="ARBA" id="ARBA00030686"/>
    </source>
</evidence>
<dbReference type="GO" id="GO:0008939">
    <property type="term" value="F:nicotinate-nucleotide-dimethylbenzimidazole phosphoribosyltransferase activity"/>
    <property type="evidence" value="ECO:0007669"/>
    <property type="project" value="UniProtKB-UniRule"/>
</dbReference>
<dbReference type="SUPFAM" id="SSF52733">
    <property type="entry name" value="Nicotinate mononucleotide:5,6-dimethylbenzimidazole phosphoribosyltransferase (CobT)"/>
    <property type="match status" value="1"/>
</dbReference>
<dbReference type="UniPathway" id="UPA00061">
    <property type="reaction ID" value="UER00516"/>
</dbReference>
<dbReference type="HAMAP" id="MF_00230">
    <property type="entry name" value="CobT"/>
    <property type="match status" value="1"/>
</dbReference>
<feature type="active site" description="Proton acceptor" evidence="10">
    <location>
        <position position="305"/>
    </location>
</feature>
<evidence type="ECO:0000256" key="2">
    <source>
        <dbReference type="ARBA" id="ARBA00007110"/>
    </source>
</evidence>
<evidence type="ECO:0000256" key="5">
    <source>
        <dbReference type="ARBA" id="ARBA00022573"/>
    </source>
</evidence>
<organism evidence="11 12">
    <name type="scientific">Pseudotamlana carrageenivorans</name>
    <dbReference type="NCBI Taxonomy" id="2069432"/>
    <lineage>
        <taxon>Bacteria</taxon>
        <taxon>Pseudomonadati</taxon>
        <taxon>Bacteroidota</taxon>
        <taxon>Flavobacteriia</taxon>
        <taxon>Flavobacteriales</taxon>
        <taxon>Flavobacteriaceae</taxon>
        <taxon>Pseudotamlana</taxon>
    </lineage>
</organism>
<comment type="pathway">
    <text evidence="1 10">Nucleoside biosynthesis; alpha-ribazole biosynthesis; alpha-ribazole from 5,6-dimethylbenzimidazole: step 1/2.</text>
</comment>
<dbReference type="Proteomes" id="UP000236592">
    <property type="component" value="Chromosome"/>
</dbReference>
<keyword evidence="12" id="KW-1185">Reference proteome</keyword>
<dbReference type="InterPro" id="IPR003200">
    <property type="entry name" value="Nict_dMeBzImd_PRibTrfase"/>
</dbReference>
<evidence type="ECO:0000256" key="3">
    <source>
        <dbReference type="ARBA" id="ARBA00011991"/>
    </source>
</evidence>
<dbReference type="EC" id="2.4.2.21" evidence="3 10"/>
<evidence type="ECO:0000256" key="10">
    <source>
        <dbReference type="HAMAP-Rule" id="MF_00230"/>
    </source>
</evidence>
<keyword evidence="7 10" id="KW-0808">Transferase</keyword>
<dbReference type="PANTHER" id="PTHR43463:SF1">
    <property type="entry name" value="NICOTINATE-NUCLEOTIDE--DIMETHYLBENZIMIDAZOLE PHOSPHORIBOSYLTRANSFERASE"/>
    <property type="match status" value="1"/>
</dbReference>
<accession>A0A2I7SE59</accession>
<comment type="function">
    <text evidence="10">Catalyzes the synthesis of alpha-ribazole-5'-phosphate from nicotinate mononucleotide (NAMN) and 5,6-dimethylbenzimidazole (DMB).</text>
</comment>
<evidence type="ECO:0000313" key="11">
    <source>
        <dbReference type="EMBL" id="AUS04174.1"/>
    </source>
</evidence>
<sequence>MVKTDLQQALQHKIDTKTKPLGALGKLENLAFKIGCIQNTETPKITNPTIVVFAGDHGIAAKGEVNPFPQEVTAQMVYNFVNGGAAINVFSKTNDIDLKVVDAGVNHTFDSETGIIDAKIDFGTKNYQNEPAMTLEQCEEAFKKAETIVENLHKNGCNTIGFGEMGISNTSSAALLMSYFTKTPIKDCVGSGTSLDTQGISKKAKILESVFQKYTPQSPKEALATFGGFEIAMICAAIIKASALNMVVVIDGFIVTSALLVAKAINPEVIDHAVFAHNSNEQGHKTMLAFLKAEPLLDLGLRLGEGTGAALAIPLLRASVDFLNNMASFESAGVSGESEN</sequence>
<evidence type="ECO:0000256" key="9">
    <source>
        <dbReference type="ARBA" id="ARBA00047340"/>
    </source>
</evidence>
<comment type="similarity">
    <text evidence="2 10">Belongs to the CobT family.</text>
</comment>
<dbReference type="KEGG" id="taj:C1A40_01180"/>
<dbReference type="Pfam" id="PF02277">
    <property type="entry name" value="DBI_PRT"/>
    <property type="match status" value="1"/>
</dbReference>
<dbReference type="RefSeq" id="WP_102994296.1">
    <property type="nucleotide sequence ID" value="NZ_CP025938.1"/>
</dbReference>
<dbReference type="GO" id="GO:0009236">
    <property type="term" value="P:cobalamin biosynthetic process"/>
    <property type="evidence" value="ECO:0007669"/>
    <property type="project" value="UniProtKB-UniRule"/>
</dbReference>
<dbReference type="FunFam" id="3.40.50.10210:FF:000001">
    <property type="entry name" value="Nicotinate-nucleotide--dimethylbenzimidazole phosphoribosyltransferase"/>
    <property type="match status" value="1"/>
</dbReference>
<dbReference type="OrthoDB" id="9781491at2"/>
<protein>
    <recommendedName>
        <fullName evidence="4 10">Nicotinate-nucleotide--dimethylbenzimidazole phosphoribosyltransferase</fullName>
        <shortName evidence="10">NN:DBI PRT</shortName>
        <ecNumber evidence="3 10">2.4.2.21</ecNumber>
    </recommendedName>
    <alternativeName>
        <fullName evidence="8 10">N(1)-alpha-phosphoribosyltransferase</fullName>
    </alternativeName>
</protein>
<evidence type="ECO:0000256" key="6">
    <source>
        <dbReference type="ARBA" id="ARBA00022676"/>
    </source>
</evidence>
<evidence type="ECO:0000256" key="7">
    <source>
        <dbReference type="ARBA" id="ARBA00022679"/>
    </source>
</evidence>
<reference evidence="12" key="1">
    <citation type="submission" date="2018-01" db="EMBL/GenBank/DDBJ databases">
        <title>Complete genome of Tamlana sp. UJ94.</title>
        <authorList>
            <person name="Jung J."/>
            <person name="Chung D."/>
            <person name="Bae S.S."/>
            <person name="Baek K."/>
        </authorList>
    </citation>
    <scope>NUCLEOTIDE SEQUENCE [LARGE SCALE GENOMIC DNA]</scope>
    <source>
        <strain evidence="12">UJ94</strain>
    </source>
</reference>
<dbReference type="InterPro" id="IPR023195">
    <property type="entry name" value="Nict_dMeBzImd_PRibTrfase_N"/>
</dbReference>
<gene>
    <name evidence="10 11" type="primary">cobT</name>
    <name evidence="11" type="ORF">C1A40_01180</name>
</gene>
<dbReference type="InterPro" id="IPR036087">
    <property type="entry name" value="Nict_dMeBzImd_PRibTrfase_sf"/>
</dbReference>
<name>A0A2I7SE59_9FLAO</name>
<dbReference type="InterPro" id="IPR017846">
    <property type="entry name" value="Nict_dMeBzImd_PRibTrfase_bact"/>
</dbReference>
<proteinExistence type="inferred from homology"/>
<dbReference type="AlphaFoldDB" id="A0A2I7SE59"/>
<dbReference type="NCBIfam" id="NF000996">
    <property type="entry name" value="PRK00105.1"/>
    <property type="match status" value="1"/>
</dbReference>
<evidence type="ECO:0000256" key="4">
    <source>
        <dbReference type="ARBA" id="ARBA00015486"/>
    </source>
</evidence>
<dbReference type="NCBIfam" id="TIGR03160">
    <property type="entry name" value="cobT_DBIPRT"/>
    <property type="match status" value="1"/>
</dbReference>
<evidence type="ECO:0000313" key="12">
    <source>
        <dbReference type="Proteomes" id="UP000236592"/>
    </source>
</evidence>